<gene>
    <name evidence="1" type="ORF">FB45DRAFT_1057887</name>
</gene>
<accession>A0AAD7BX79</accession>
<name>A0AAD7BX79_9AGAR</name>
<organism evidence="1 2">
    <name type="scientific">Roridomyces roridus</name>
    <dbReference type="NCBI Taxonomy" id="1738132"/>
    <lineage>
        <taxon>Eukaryota</taxon>
        <taxon>Fungi</taxon>
        <taxon>Dikarya</taxon>
        <taxon>Basidiomycota</taxon>
        <taxon>Agaricomycotina</taxon>
        <taxon>Agaricomycetes</taxon>
        <taxon>Agaricomycetidae</taxon>
        <taxon>Agaricales</taxon>
        <taxon>Marasmiineae</taxon>
        <taxon>Mycenaceae</taxon>
        <taxon>Roridomyces</taxon>
    </lineage>
</organism>
<proteinExistence type="predicted"/>
<dbReference type="EMBL" id="JARKIF010000008">
    <property type="protein sequence ID" value="KAJ7632874.1"/>
    <property type="molecule type" value="Genomic_DNA"/>
</dbReference>
<protein>
    <submittedName>
        <fullName evidence="1">Uncharacterized protein</fullName>
    </submittedName>
</protein>
<comment type="caution">
    <text evidence="1">The sequence shown here is derived from an EMBL/GenBank/DDBJ whole genome shotgun (WGS) entry which is preliminary data.</text>
</comment>
<evidence type="ECO:0000313" key="2">
    <source>
        <dbReference type="Proteomes" id="UP001221142"/>
    </source>
</evidence>
<dbReference type="AlphaFoldDB" id="A0AAD7BX79"/>
<evidence type="ECO:0000313" key="1">
    <source>
        <dbReference type="EMBL" id="KAJ7632874.1"/>
    </source>
</evidence>
<keyword evidence="2" id="KW-1185">Reference proteome</keyword>
<reference evidence="1" key="1">
    <citation type="submission" date="2023-03" db="EMBL/GenBank/DDBJ databases">
        <title>Massive genome expansion in bonnet fungi (Mycena s.s.) driven by repeated elements and novel gene families across ecological guilds.</title>
        <authorList>
            <consortium name="Lawrence Berkeley National Laboratory"/>
            <person name="Harder C.B."/>
            <person name="Miyauchi S."/>
            <person name="Viragh M."/>
            <person name="Kuo A."/>
            <person name="Thoen E."/>
            <person name="Andreopoulos B."/>
            <person name="Lu D."/>
            <person name="Skrede I."/>
            <person name="Drula E."/>
            <person name="Henrissat B."/>
            <person name="Morin E."/>
            <person name="Kohler A."/>
            <person name="Barry K."/>
            <person name="LaButti K."/>
            <person name="Morin E."/>
            <person name="Salamov A."/>
            <person name="Lipzen A."/>
            <person name="Mereny Z."/>
            <person name="Hegedus B."/>
            <person name="Baldrian P."/>
            <person name="Stursova M."/>
            <person name="Weitz H."/>
            <person name="Taylor A."/>
            <person name="Grigoriev I.V."/>
            <person name="Nagy L.G."/>
            <person name="Martin F."/>
            <person name="Kauserud H."/>
        </authorList>
    </citation>
    <scope>NUCLEOTIDE SEQUENCE</scope>
    <source>
        <strain evidence="1">9284</strain>
    </source>
</reference>
<dbReference type="Proteomes" id="UP001221142">
    <property type="component" value="Unassembled WGS sequence"/>
</dbReference>
<sequence>MSTSSSVTVTGLSVLENPRKASPRTTVFDLYTFIGLPDLEKLQGSARYYSELEASYPDVAVYYVVMTIAKMEKGSPKEATFALWLHPRWCLQHLRLLEPSAAQIFSTKYFYLYCYLYMM</sequence>